<sequence>MSDCYDYPPYTKGRINTGKGGEEKKGGKKRKGKKDEGCNQKDSKQCIMDDGRLRAQTREHHEITSLNLQQRIREVNRTKELQLKDKVLILTQI</sequence>
<keyword evidence="3" id="KW-1185">Reference proteome</keyword>
<feature type="compositionally biased region" description="Basic and acidic residues" evidence="1">
    <location>
        <begin position="33"/>
        <end position="43"/>
    </location>
</feature>
<reference evidence="2" key="1">
    <citation type="journal article" date="2023" name="G3 (Bethesda)">
        <title>A reference genome for the long-term kleptoplast-retaining sea slug Elysia crispata morphotype clarki.</title>
        <authorList>
            <person name="Eastman K.E."/>
            <person name="Pendleton A.L."/>
            <person name="Shaikh M.A."/>
            <person name="Suttiyut T."/>
            <person name="Ogas R."/>
            <person name="Tomko P."/>
            <person name="Gavelis G."/>
            <person name="Widhalm J.R."/>
            <person name="Wisecaver J.H."/>
        </authorList>
    </citation>
    <scope>NUCLEOTIDE SEQUENCE</scope>
    <source>
        <strain evidence="2">ECLA1</strain>
    </source>
</reference>
<evidence type="ECO:0000313" key="2">
    <source>
        <dbReference type="EMBL" id="KAK3794908.1"/>
    </source>
</evidence>
<comment type="caution">
    <text evidence="2">The sequence shown here is derived from an EMBL/GenBank/DDBJ whole genome shotgun (WGS) entry which is preliminary data.</text>
</comment>
<dbReference type="AlphaFoldDB" id="A0AAE1E6R6"/>
<evidence type="ECO:0000313" key="3">
    <source>
        <dbReference type="Proteomes" id="UP001283361"/>
    </source>
</evidence>
<feature type="region of interest" description="Disordered" evidence="1">
    <location>
        <begin position="1"/>
        <end position="43"/>
    </location>
</feature>
<proteinExistence type="predicted"/>
<organism evidence="2 3">
    <name type="scientific">Elysia crispata</name>
    <name type="common">lettuce slug</name>
    <dbReference type="NCBI Taxonomy" id="231223"/>
    <lineage>
        <taxon>Eukaryota</taxon>
        <taxon>Metazoa</taxon>
        <taxon>Spiralia</taxon>
        <taxon>Lophotrochozoa</taxon>
        <taxon>Mollusca</taxon>
        <taxon>Gastropoda</taxon>
        <taxon>Heterobranchia</taxon>
        <taxon>Euthyneura</taxon>
        <taxon>Panpulmonata</taxon>
        <taxon>Sacoglossa</taxon>
        <taxon>Placobranchoidea</taxon>
        <taxon>Plakobranchidae</taxon>
        <taxon>Elysia</taxon>
    </lineage>
</organism>
<gene>
    <name evidence="2" type="ORF">RRG08_001056</name>
</gene>
<dbReference type="EMBL" id="JAWDGP010001087">
    <property type="protein sequence ID" value="KAK3794908.1"/>
    <property type="molecule type" value="Genomic_DNA"/>
</dbReference>
<name>A0AAE1E6R6_9GAST</name>
<accession>A0AAE1E6R6</accession>
<evidence type="ECO:0000256" key="1">
    <source>
        <dbReference type="SAM" id="MobiDB-lite"/>
    </source>
</evidence>
<protein>
    <submittedName>
        <fullName evidence="2">Uncharacterized protein</fullName>
    </submittedName>
</protein>
<dbReference type="Proteomes" id="UP001283361">
    <property type="component" value="Unassembled WGS sequence"/>
</dbReference>